<feature type="domain" description="HTH araC/xylS-type" evidence="5">
    <location>
        <begin position="245"/>
        <end position="346"/>
    </location>
</feature>
<evidence type="ECO:0000256" key="2">
    <source>
        <dbReference type="ARBA" id="ARBA00023125"/>
    </source>
</evidence>
<dbReference type="GO" id="GO:0003700">
    <property type="term" value="F:DNA-binding transcription factor activity"/>
    <property type="evidence" value="ECO:0007669"/>
    <property type="project" value="InterPro"/>
</dbReference>
<dbReference type="OrthoDB" id="9799345at2"/>
<dbReference type="EMBL" id="FNTL01000004">
    <property type="protein sequence ID" value="SEC37753.1"/>
    <property type="molecule type" value="Genomic_DNA"/>
</dbReference>
<evidence type="ECO:0000313" key="7">
    <source>
        <dbReference type="Proteomes" id="UP000183407"/>
    </source>
</evidence>
<dbReference type="PANTHER" id="PTHR46796">
    <property type="entry name" value="HTH-TYPE TRANSCRIPTIONAL ACTIVATOR RHAS-RELATED"/>
    <property type="match status" value="1"/>
</dbReference>
<dbReference type="PROSITE" id="PS01124">
    <property type="entry name" value="HTH_ARAC_FAMILY_2"/>
    <property type="match status" value="1"/>
</dbReference>
<sequence>MSPLPPPDGDRVDSTCPDCPPANTPAMPPWLSSAGSTPQHHREVVRTTTLGTWIDTIRDTFVALDINPAEPAHFTGAVHTRHFAHLMAADVTATSQSFRRTARLTNRHPLDLMQIGMVVAGEGQLIQDGRTCILGPGDFALYETSRPFTWNLHPEWHLRVFTWPRLSVSLTETQSQQLTARTVKSTSPVGQLLSPMLSNLLASDGEVSSGGAIGLAGGLADLAITAAQEECQPEDPDASTRELYANMVRYIGQHLDDADLSPSGIARAFFVSTRTVHRLFARFDATAAATIREHRLEACRQAMVVPRNTPRSLTDIAAQFGFVDLSVFSRAFTATYGISPSRYREQHR</sequence>
<dbReference type="GO" id="GO:0043565">
    <property type="term" value="F:sequence-specific DNA binding"/>
    <property type="evidence" value="ECO:0007669"/>
    <property type="project" value="InterPro"/>
</dbReference>
<dbReference type="Proteomes" id="UP000183407">
    <property type="component" value="Unassembled WGS sequence"/>
</dbReference>
<dbReference type="InterPro" id="IPR009057">
    <property type="entry name" value="Homeodomain-like_sf"/>
</dbReference>
<keyword evidence="2 6" id="KW-0238">DNA-binding</keyword>
<accession>A0A1H4S0R5</accession>
<dbReference type="SMART" id="SM00342">
    <property type="entry name" value="HTH_ARAC"/>
    <property type="match status" value="1"/>
</dbReference>
<protein>
    <submittedName>
        <fullName evidence="6">AraC-type DNA-binding protein</fullName>
    </submittedName>
</protein>
<name>A0A1H4S0R5_RHOJO</name>
<feature type="region of interest" description="Disordered" evidence="4">
    <location>
        <begin position="1"/>
        <end position="41"/>
    </location>
</feature>
<reference evidence="7" key="1">
    <citation type="submission" date="2016-10" db="EMBL/GenBank/DDBJ databases">
        <authorList>
            <person name="Varghese N."/>
        </authorList>
    </citation>
    <scope>NUCLEOTIDE SEQUENCE [LARGE SCALE GENOMIC DNA]</scope>
    <source>
        <strain evidence="7">DSM 44719</strain>
    </source>
</reference>
<dbReference type="PANTHER" id="PTHR46796:SF6">
    <property type="entry name" value="ARAC SUBFAMILY"/>
    <property type="match status" value="1"/>
</dbReference>
<keyword evidence="1" id="KW-0805">Transcription regulation</keyword>
<keyword evidence="3" id="KW-0804">Transcription</keyword>
<evidence type="ECO:0000313" key="6">
    <source>
        <dbReference type="EMBL" id="SEC37753.1"/>
    </source>
</evidence>
<feature type="compositionally biased region" description="Pro residues" evidence="4">
    <location>
        <begin position="18"/>
        <end position="28"/>
    </location>
</feature>
<dbReference type="InterPro" id="IPR035418">
    <property type="entry name" value="AraC-bd_2"/>
</dbReference>
<evidence type="ECO:0000259" key="5">
    <source>
        <dbReference type="PROSITE" id="PS01124"/>
    </source>
</evidence>
<dbReference type="RefSeq" id="WP_073365001.1">
    <property type="nucleotide sequence ID" value="NZ_FNTL01000004.1"/>
</dbReference>
<dbReference type="Pfam" id="PF14525">
    <property type="entry name" value="AraC_binding_2"/>
    <property type="match status" value="1"/>
</dbReference>
<gene>
    <name evidence="6" type="ORF">SAMN04490220_1478</name>
</gene>
<dbReference type="InterPro" id="IPR037923">
    <property type="entry name" value="HTH-like"/>
</dbReference>
<dbReference type="InterPro" id="IPR020449">
    <property type="entry name" value="Tscrpt_reg_AraC-type_HTH"/>
</dbReference>
<evidence type="ECO:0000256" key="1">
    <source>
        <dbReference type="ARBA" id="ARBA00023015"/>
    </source>
</evidence>
<evidence type="ECO:0000256" key="3">
    <source>
        <dbReference type="ARBA" id="ARBA00023163"/>
    </source>
</evidence>
<evidence type="ECO:0000256" key="4">
    <source>
        <dbReference type="SAM" id="MobiDB-lite"/>
    </source>
</evidence>
<dbReference type="Pfam" id="PF12833">
    <property type="entry name" value="HTH_18"/>
    <property type="match status" value="1"/>
</dbReference>
<dbReference type="InterPro" id="IPR018060">
    <property type="entry name" value="HTH_AraC"/>
</dbReference>
<organism evidence="6 7">
    <name type="scientific">Rhodococcus jostii</name>
    <dbReference type="NCBI Taxonomy" id="132919"/>
    <lineage>
        <taxon>Bacteria</taxon>
        <taxon>Bacillati</taxon>
        <taxon>Actinomycetota</taxon>
        <taxon>Actinomycetes</taxon>
        <taxon>Mycobacteriales</taxon>
        <taxon>Nocardiaceae</taxon>
        <taxon>Rhodococcus</taxon>
    </lineage>
</organism>
<dbReference type="PRINTS" id="PR00032">
    <property type="entry name" value="HTHARAC"/>
</dbReference>
<dbReference type="Gene3D" id="1.10.10.60">
    <property type="entry name" value="Homeodomain-like"/>
    <property type="match status" value="1"/>
</dbReference>
<dbReference type="InterPro" id="IPR050204">
    <property type="entry name" value="AraC_XylS_family_regulators"/>
</dbReference>
<dbReference type="AlphaFoldDB" id="A0A1H4S0R5"/>
<dbReference type="SUPFAM" id="SSF46689">
    <property type="entry name" value="Homeodomain-like"/>
    <property type="match status" value="1"/>
</dbReference>
<dbReference type="SUPFAM" id="SSF51215">
    <property type="entry name" value="Regulatory protein AraC"/>
    <property type="match status" value="1"/>
</dbReference>
<proteinExistence type="predicted"/>